<dbReference type="InterPro" id="IPR009057">
    <property type="entry name" value="Homeodomain-like_sf"/>
</dbReference>
<dbReference type="STRING" id="411483.FAEPRAA2165_00095"/>
<gene>
    <name evidence="5" type="ORF">FAEPRAA2165_00095</name>
</gene>
<dbReference type="HOGENOM" id="CLU_000445_81_14_9"/>
<dbReference type="GeneID" id="90658843"/>
<dbReference type="InterPro" id="IPR020449">
    <property type="entry name" value="Tscrpt_reg_AraC-type_HTH"/>
</dbReference>
<evidence type="ECO:0000256" key="1">
    <source>
        <dbReference type="ARBA" id="ARBA00023015"/>
    </source>
</evidence>
<evidence type="ECO:0000256" key="3">
    <source>
        <dbReference type="ARBA" id="ARBA00023163"/>
    </source>
</evidence>
<name>C7H1F7_FAED2</name>
<dbReference type="EMBL" id="ACOP02000003">
    <property type="protein sequence ID" value="EEU98167.1"/>
    <property type="molecule type" value="Genomic_DNA"/>
</dbReference>
<proteinExistence type="predicted"/>
<dbReference type="Pfam" id="PF12833">
    <property type="entry name" value="HTH_18"/>
    <property type="match status" value="1"/>
</dbReference>
<keyword evidence="6" id="KW-1185">Reference proteome</keyword>
<comment type="caution">
    <text evidence="5">The sequence shown here is derived from an EMBL/GenBank/DDBJ whole genome shotgun (WGS) entry which is preliminary data.</text>
</comment>
<dbReference type="Proteomes" id="UP000004619">
    <property type="component" value="Unassembled WGS sequence"/>
</dbReference>
<evidence type="ECO:0000313" key="5">
    <source>
        <dbReference type="EMBL" id="EEU98167.1"/>
    </source>
</evidence>
<accession>C7H1F7</accession>
<dbReference type="GO" id="GO:0003700">
    <property type="term" value="F:DNA-binding transcription factor activity"/>
    <property type="evidence" value="ECO:0007669"/>
    <property type="project" value="InterPro"/>
</dbReference>
<dbReference type="eggNOG" id="COG2169">
    <property type="taxonomic scope" value="Bacteria"/>
</dbReference>
<keyword evidence="3" id="KW-0804">Transcription</keyword>
<dbReference type="PANTHER" id="PTHR43280">
    <property type="entry name" value="ARAC-FAMILY TRANSCRIPTIONAL REGULATOR"/>
    <property type="match status" value="1"/>
</dbReference>
<dbReference type="PRINTS" id="PR00032">
    <property type="entry name" value="HTHARAC"/>
</dbReference>
<sequence>MNWLRRVSGIPLSPPAAAATEGFNAMVQTKNFPLETRGEAVSREALVQAALQEITQNYREASLSNVARSYGVSLAYVSECVRAQTGKTYKELLQKHRMETAARLLRRSDLNIQQIITQVGYENTSYFYRLFHERYGQSPREYRRARSQRT</sequence>
<reference evidence="5" key="1">
    <citation type="submission" date="2009-08" db="EMBL/GenBank/DDBJ databases">
        <authorList>
            <person name="Weinstock G."/>
            <person name="Sodergren E."/>
            <person name="Clifton S."/>
            <person name="Fulton L."/>
            <person name="Fulton B."/>
            <person name="Courtney L."/>
            <person name="Fronick C."/>
            <person name="Harrison M."/>
            <person name="Strong C."/>
            <person name="Farmer C."/>
            <person name="Delahaunty K."/>
            <person name="Markovic C."/>
            <person name="Hall O."/>
            <person name="Minx P."/>
            <person name="Tomlinson C."/>
            <person name="Mitreva M."/>
            <person name="Nelson J."/>
            <person name="Hou S."/>
            <person name="Wollam A."/>
            <person name="Pepin K.H."/>
            <person name="Johnson M."/>
            <person name="Bhonagiri V."/>
            <person name="Nash W.E."/>
            <person name="Warren W."/>
            <person name="Chinwalla A."/>
            <person name="Mardis E.R."/>
            <person name="Wilson R.K."/>
        </authorList>
    </citation>
    <scope>NUCLEOTIDE SEQUENCE [LARGE SCALE GENOMIC DNA]</scope>
    <source>
        <strain evidence="5">A2-165</strain>
    </source>
</reference>
<dbReference type="GO" id="GO:0043565">
    <property type="term" value="F:sequence-specific DNA binding"/>
    <property type="evidence" value="ECO:0007669"/>
    <property type="project" value="InterPro"/>
</dbReference>
<dbReference type="SMART" id="SM00342">
    <property type="entry name" value="HTH_ARAC"/>
    <property type="match status" value="1"/>
</dbReference>
<keyword evidence="2" id="KW-0238">DNA-binding</keyword>
<protein>
    <submittedName>
        <fullName evidence="5">Transcriptional regulator, AraC family</fullName>
    </submittedName>
</protein>
<dbReference type="RefSeq" id="WP_005928664.1">
    <property type="nucleotide sequence ID" value="NZ_CP022479.1"/>
</dbReference>
<dbReference type="PROSITE" id="PS01124">
    <property type="entry name" value="HTH_ARAC_FAMILY_2"/>
    <property type="match status" value="1"/>
</dbReference>
<evidence type="ECO:0000256" key="2">
    <source>
        <dbReference type="ARBA" id="ARBA00023125"/>
    </source>
</evidence>
<keyword evidence="1" id="KW-0805">Transcription regulation</keyword>
<dbReference type="AlphaFoldDB" id="C7H1F7"/>
<evidence type="ECO:0000259" key="4">
    <source>
        <dbReference type="PROSITE" id="PS01124"/>
    </source>
</evidence>
<organism evidence="5 6">
    <name type="scientific">Faecalibacterium duncaniae (strain DSM 17677 / JCM 31915 / A2-165)</name>
    <name type="common">Faecalibacterium prausnitzii</name>
    <dbReference type="NCBI Taxonomy" id="411483"/>
    <lineage>
        <taxon>Bacteria</taxon>
        <taxon>Bacillati</taxon>
        <taxon>Bacillota</taxon>
        <taxon>Clostridia</taxon>
        <taxon>Eubacteriales</taxon>
        <taxon>Oscillospiraceae</taxon>
        <taxon>Faecalibacterium</taxon>
    </lineage>
</organism>
<dbReference type="Gene3D" id="1.10.10.60">
    <property type="entry name" value="Homeodomain-like"/>
    <property type="match status" value="2"/>
</dbReference>
<dbReference type="InterPro" id="IPR018060">
    <property type="entry name" value="HTH_AraC"/>
</dbReference>
<dbReference type="PANTHER" id="PTHR43280:SF2">
    <property type="entry name" value="HTH-TYPE TRANSCRIPTIONAL REGULATOR EXSA"/>
    <property type="match status" value="1"/>
</dbReference>
<evidence type="ECO:0000313" key="6">
    <source>
        <dbReference type="Proteomes" id="UP000004619"/>
    </source>
</evidence>
<dbReference type="PATRIC" id="fig|411483.3.peg.95"/>
<feature type="domain" description="HTH araC/xylS-type" evidence="4">
    <location>
        <begin position="48"/>
        <end position="145"/>
    </location>
</feature>
<dbReference type="SUPFAM" id="SSF46689">
    <property type="entry name" value="Homeodomain-like"/>
    <property type="match status" value="1"/>
</dbReference>